<dbReference type="AlphaFoldDB" id="A0A7Z1B4U3"/>
<protein>
    <submittedName>
        <fullName evidence="2">Uncharacterized protein</fullName>
    </submittedName>
</protein>
<evidence type="ECO:0000313" key="2">
    <source>
        <dbReference type="EMBL" id="OLF95758.1"/>
    </source>
</evidence>
<dbReference type="Proteomes" id="UP001216709">
    <property type="component" value="Unassembled WGS sequence"/>
</dbReference>
<dbReference type="Proteomes" id="UP000185604">
    <property type="component" value="Unassembled WGS sequence"/>
</dbReference>
<organism evidence="2 3">
    <name type="scientific">Bacillus paralicheniformis</name>
    <dbReference type="NCBI Taxonomy" id="1648923"/>
    <lineage>
        <taxon>Bacteria</taxon>
        <taxon>Bacillati</taxon>
        <taxon>Bacillota</taxon>
        <taxon>Bacilli</taxon>
        <taxon>Bacillales</taxon>
        <taxon>Bacillaceae</taxon>
        <taxon>Bacillus</taxon>
    </lineage>
</organism>
<name>A0A7Z1B4U3_9BACI</name>
<accession>A0A7Z1B4U3</accession>
<reference evidence="1" key="2">
    <citation type="submission" date="2022-12" db="EMBL/GenBank/DDBJ databases">
        <title>Draft Genome Sequences of Bacillus licheniformis and Bacillus paralicheniformis strains isolated from Irish skim milk powders.</title>
        <authorList>
            <person name="Lourenco A."/>
            <person name="Li F."/>
            <person name="Geraldine D."/>
            <person name="Tobin J.T."/>
            <person name="Butler F."/>
            <person name="Jordan K."/>
            <person name="Obrien T."/>
        </authorList>
    </citation>
    <scope>NUCLEOTIDE SEQUENCE</scope>
    <source>
        <strain evidence="1">3370</strain>
    </source>
</reference>
<comment type="caution">
    <text evidence="2">The sequence shown here is derived from an EMBL/GenBank/DDBJ whole genome shotgun (WGS) entry which is preliminary data.</text>
</comment>
<dbReference type="EMBL" id="JARAFO010000109">
    <property type="protein sequence ID" value="MDE1454317.1"/>
    <property type="molecule type" value="Genomic_DNA"/>
</dbReference>
<reference evidence="2 3" key="1">
    <citation type="journal article" date="2016" name="Front. Microbiol.">
        <title>High-Level Heat Resistance of Spores of Bacillus amyloliquefaciens and Bacillus licheniformis Results from the Presence of a spoVA Operon in a Tn1546 Transposon.</title>
        <authorList>
            <person name="Berendsen E.M."/>
            <person name="Koning R.A."/>
            <person name="Boekhorst J."/>
            <person name="de Jong A."/>
            <person name="Kuipers O.P."/>
            <person name="Wells-Bennik M.H."/>
        </authorList>
    </citation>
    <scope>NUCLEOTIDE SEQUENCE [LARGE SCALE GENOMIC DNA]</scope>
    <source>
        <strain evidence="2 3">B4121</strain>
    </source>
</reference>
<evidence type="ECO:0000313" key="1">
    <source>
        <dbReference type="EMBL" id="MDE1454317.1"/>
    </source>
</evidence>
<dbReference type="EMBL" id="LKPO01000008">
    <property type="protein sequence ID" value="OLF95758.1"/>
    <property type="molecule type" value="Genomic_DNA"/>
</dbReference>
<gene>
    <name evidence="2" type="ORF">B4121_1320</name>
    <name evidence="1" type="ORF">PVN32_19340</name>
</gene>
<proteinExistence type="predicted"/>
<dbReference type="RefSeq" id="WP_026580359.1">
    <property type="nucleotide sequence ID" value="NZ_AP023088.1"/>
</dbReference>
<evidence type="ECO:0000313" key="3">
    <source>
        <dbReference type="Proteomes" id="UP000185604"/>
    </source>
</evidence>
<dbReference type="GeneID" id="56673891"/>
<sequence>MGIWEEEHKNKNIMIGDDGLDILHDAVEKFYKMSKEHLDREPALDEFFVTLLHVLNTNGDSFFPELNERQITDIKASTKKAKSLSKIVPGAIIEIPLEEINKYSYAWVLEGNLAKRKDDDVLIQYYDIFVDQKLSKAMIRDLLKEENKLFVANTSYTGFLQDDWKVVSKATQDLLKQYDESKLRFITYEEGKYFISEGKEGSLGGDDVLTEVDQKTGKAIYNPIGIFGHLCIETILMKYSNGISMEDIIKYET</sequence>